<evidence type="ECO:0000313" key="8">
    <source>
        <dbReference type="EMBL" id="OIV39655.1"/>
    </source>
</evidence>
<dbReference type="InterPro" id="IPR036890">
    <property type="entry name" value="HATPase_C_sf"/>
</dbReference>
<dbReference type="SUPFAM" id="SSF55874">
    <property type="entry name" value="ATPase domain of HSP90 chaperone/DNA topoisomerase II/histidine kinase"/>
    <property type="match status" value="1"/>
</dbReference>
<name>A0A1J7BLT1_FLAJO</name>
<proteinExistence type="predicted"/>
<protein>
    <recommendedName>
        <fullName evidence="2">histidine kinase</fullName>
        <ecNumber evidence="2">2.7.13.3</ecNumber>
    </recommendedName>
</protein>
<feature type="transmembrane region" description="Helical" evidence="6">
    <location>
        <begin position="58"/>
        <end position="77"/>
    </location>
</feature>
<keyword evidence="4 8" id="KW-0418">Kinase</keyword>
<dbReference type="EMBL" id="MLFK01000013">
    <property type="protein sequence ID" value="OIV39655.1"/>
    <property type="molecule type" value="Genomic_DNA"/>
</dbReference>
<keyword evidence="9" id="KW-1185">Reference proteome</keyword>
<dbReference type="AlphaFoldDB" id="A0A1J7BLT1"/>
<evidence type="ECO:0000256" key="2">
    <source>
        <dbReference type="ARBA" id="ARBA00012438"/>
    </source>
</evidence>
<dbReference type="PROSITE" id="PS50109">
    <property type="entry name" value="HIS_KIN"/>
    <property type="match status" value="1"/>
</dbReference>
<dbReference type="InterPro" id="IPR050482">
    <property type="entry name" value="Sensor_HK_TwoCompSys"/>
</dbReference>
<keyword evidence="6" id="KW-1133">Transmembrane helix</keyword>
<evidence type="ECO:0000256" key="3">
    <source>
        <dbReference type="ARBA" id="ARBA00022679"/>
    </source>
</evidence>
<evidence type="ECO:0000313" key="9">
    <source>
        <dbReference type="Proteomes" id="UP000182826"/>
    </source>
</evidence>
<dbReference type="PANTHER" id="PTHR24421">
    <property type="entry name" value="NITRATE/NITRITE SENSOR PROTEIN NARX-RELATED"/>
    <property type="match status" value="1"/>
</dbReference>
<keyword evidence="5" id="KW-0902">Two-component regulatory system</keyword>
<dbReference type="Proteomes" id="UP000182826">
    <property type="component" value="Unassembled WGS sequence"/>
</dbReference>
<dbReference type="CDD" id="cd16917">
    <property type="entry name" value="HATPase_UhpB-NarQ-NarX-like"/>
    <property type="match status" value="1"/>
</dbReference>
<comment type="catalytic activity">
    <reaction evidence="1">
        <text>ATP + protein L-histidine = ADP + protein N-phospho-L-histidine.</text>
        <dbReference type="EC" id="2.7.13.3"/>
    </reaction>
</comment>
<accession>A0A1J7BLT1</accession>
<reference evidence="8 9" key="1">
    <citation type="submission" date="2016-10" db="EMBL/GenBank/DDBJ databases">
        <title>Draft Genome Sequence of Rhizobacteria Flavobacterium johnsoniae CI04.</title>
        <authorList>
            <person name="Bravo J.I."/>
            <person name="Lozano G.L."/>
            <person name="Handelsman J."/>
        </authorList>
    </citation>
    <scope>NUCLEOTIDE SEQUENCE [LARGE SCALE GENOMIC DNA]</scope>
    <source>
        <strain evidence="8 9">CI04</strain>
    </source>
</reference>
<dbReference type="GO" id="GO:0004673">
    <property type="term" value="F:protein histidine kinase activity"/>
    <property type="evidence" value="ECO:0007669"/>
    <property type="project" value="UniProtKB-EC"/>
</dbReference>
<evidence type="ECO:0000256" key="1">
    <source>
        <dbReference type="ARBA" id="ARBA00000085"/>
    </source>
</evidence>
<dbReference type="Pfam" id="PF02518">
    <property type="entry name" value="HATPase_c"/>
    <property type="match status" value="1"/>
</dbReference>
<dbReference type="Gene3D" id="3.30.565.10">
    <property type="entry name" value="Histidine kinase-like ATPase, C-terminal domain"/>
    <property type="match status" value="1"/>
</dbReference>
<evidence type="ECO:0000256" key="5">
    <source>
        <dbReference type="ARBA" id="ARBA00023012"/>
    </source>
</evidence>
<organism evidence="8 9">
    <name type="scientific">Flavobacterium johnsoniae</name>
    <name type="common">Cytophaga johnsonae</name>
    <dbReference type="NCBI Taxonomy" id="986"/>
    <lineage>
        <taxon>Bacteria</taxon>
        <taxon>Pseudomonadati</taxon>
        <taxon>Bacteroidota</taxon>
        <taxon>Flavobacteriia</taxon>
        <taxon>Flavobacteriales</taxon>
        <taxon>Flavobacteriaceae</taxon>
        <taxon>Flavobacterium</taxon>
    </lineage>
</organism>
<evidence type="ECO:0000256" key="4">
    <source>
        <dbReference type="ARBA" id="ARBA00022777"/>
    </source>
</evidence>
<feature type="domain" description="Histidine kinase" evidence="7">
    <location>
        <begin position="215"/>
        <end position="306"/>
    </location>
</feature>
<dbReference type="InterPro" id="IPR003594">
    <property type="entry name" value="HATPase_dom"/>
</dbReference>
<evidence type="ECO:0000256" key="6">
    <source>
        <dbReference type="SAM" id="Phobius"/>
    </source>
</evidence>
<keyword evidence="6" id="KW-0812">Transmembrane</keyword>
<dbReference type="EC" id="2.7.13.3" evidence="2"/>
<dbReference type="PANTHER" id="PTHR24421:SF10">
    <property type="entry name" value="NITRATE_NITRITE SENSOR PROTEIN NARQ"/>
    <property type="match status" value="1"/>
</dbReference>
<dbReference type="InterPro" id="IPR005467">
    <property type="entry name" value="His_kinase_dom"/>
</dbReference>
<dbReference type="OrthoDB" id="9760839at2"/>
<dbReference type="GO" id="GO:0000160">
    <property type="term" value="P:phosphorelay signal transduction system"/>
    <property type="evidence" value="ECO:0007669"/>
    <property type="project" value="UniProtKB-KW"/>
</dbReference>
<comment type="caution">
    <text evidence="8">The sequence shown here is derived from an EMBL/GenBank/DDBJ whole genome shotgun (WGS) entry which is preliminary data.</text>
</comment>
<keyword evidence="6" id="KW-0472">Membrane</keyword>
<evidence type="ECO:0000259" key="7">
    <source>
        <dbReference type="PROSITE" id="PS50109"/>
    </source>
</evidence>
<sequence>MFIIRIFILVFLLFSSENKMFSQHIISSEKSSTASYENSKKTSVSESAKIEQLRNKKVVSLSIVLIIILCFLFYFVYQNNKLKQKIKRKDTKQKILLNVINEGIDSQETEQKKIASFLHDNINSLLSSAGLHLKVFTAKSNIQSEEIQKAKAILEQAHDLLRDMSHELVPTLLVRFGLIYALEDLCERNSNSSITFKFSNSVSTDTRYSEKFETKLYFIVSELINNIIKHSEAKKAQISIHENHNQLIIIIHDNGKGFDAEKLNEIEGFGLNRIRVRIKKLKGTFSIISRANENTGTSIKIKVPIS</sequence>
<gene>
    <name evidence="8" type="ORF">BKM63_22585</name>
</gene>
<keyword evidence="3" id="KW-0808">Transferase</keyword>